<dbReference type="Proteomes" id="UP000830395">
    <property type="component" value="Chromosome 20"/>
</dbReference>
<evidence type="ECO:0000313" key="1">
    <source>
        <dbReference type="EMBL" id="MCJ8744203.1"/>
    </source>
</evidence>
<accession>A0ACC5Z9D7</accession>
<name>A0ACC5Z9D7_9TELE</name>
<comment type="caution">
    <text evidence="1">The sequence shown here is derived from an EMBL/GenBank/DDBJ whole genome shotgun (WGS) entry which is preliminary data.</text>
</comment>
<evidence type="ECO:0000313" key="2">
    <source>
        <dbReference type="Proteomes" id="UP000830395"/>
    </source>
</evidence>
<gene>
    <name evidence="1" type="ORF">PDJAM_G00115850</name>
</gene>
<sequence>MSDFLVWSVTGSFLLALLLLTLAVYVVYSGLLTEVHISTGSSPVRSITVAYKYREGPYQESGLLFAESCRIAPELPTVGVFYDDPKKVPGPRCRCAVGSILSEGDQRPSAELQERYEKFGFRIFTFPEVTHVVSSRFPYRTRLSIILGVLRVYPQLNCYIKDRKLCAHPFLEIYRSRLIYYVSPLARQGDFYVPEVQKAPKRQQEGEESEEDKGTDITGADSHSECSSVTCLLQSHSRDTSPALSHSPSVLYQQRRDSVSDSDSGSRRSRRSSSASSFEELQLETEKGVTSDGLEDAKISSQHRGLVVEGEE</sequence>
<organism evidence="1 2">
    <name type="scientific">Pangasius djambal</name>
    <dbReference type="NCBI Taxonomy" id="1691987"/>
    <lineage>
        <taxon>Eukaryota</taxon>
        <taxon>Metazoa</taxon>
        <taxon>Chordata</taxon>
        <taxon>Craniata</taxon>
        <taxon>Vertebrata</taxon>
        <taxon>Euteleostomi</taxon>
        <taxon>Actinopterygii</taxon>
        <taxon>Neopterygii</taxon>
        <taxon>Teleostei</taxon>
        <taxon>Ostariophysi</taxon>
        <taxon>Siluriformes</taxon>
        <taxon>Pangasiidae</taxon>
        <taxon>Pangasius</taxon>
    </lineage>
</organism>
<dbReference type="EMBL" id="CM040994">
    <property type="protein sequence ID" value="MCJ8744203.1"/>
    <property type="molecule type" value="Genomic_DNA"/>
</dbReference>
<keyword evidence="2" id="KW-1185">Reference proteome</keyword>
<protein>
    <submittedName>
        <fullName evidence="1">Uncharacterized protein</fullName>
    </submittedName>
</protein>
<proteinExistence type="predicted"/>
<reference evidence="1" key="1">
    <citation type="submission" date="2020-02" db="EMBL/GenBank/DDBJ databases">
        <title>Genome sequencing of the panga catfish, Pangasius djambal.</title>
        <authorList>
            <person name="Wen M."/>
            <person name="Zahm M."/>
            <person name="Roques C."/>
            <person name="Cabau C."/>
            <person name="Klopp C."/>
            <person name="Donnadieu C."/>
            <person name="Jouanno E."/>
            <person name="Avarre J.-C."/>
            <person name="Campet M."/>
            <person name="Ha T."/>
            <person name="Dugue R."/>
            <person name="Lampietro C."/>
            <person name="Louis A."/>
            <person name="Herpin A."/>
            <person name="Echchiki A."/>
            <person name="Berthelot C."/>
            <person name="Parey E."/>
            <person name="Roest-Crollius H."/>
            <person name="Braasch I."/>
            <person name="Postlethwait J.H."/>
            <person name="Bobe J."/>
            <person name="Montfort J."/>
            <person name="Bouchez O."/>
            <person name="Begum T."/>
            <person name="Schartl M."/>
            <person name="Gustiano R."/>
            <person name="Guiguen Y."/>
        </authorList>
    </citation>
    <scope>NUCLEOTIDE SEQUENCE</scope>
    <source>
        <strain evidence="1">Pdj_M5554</strain>
    </source>
</reference>